<dbReference type="AlphaFoldDB" id="A0A9W6GG05"/>
<feature type="domain" description="N-acetyltransferase" evidence="1">
    <location>
        <begin position="280"/>
        <end position="431"/>
    </location>
</feature>
<proteinExistence type="predicted"/>
<organism evidence="2 3">
    <name type="scientific">Propionigenium maris DSM 9537</name>
    <dbReference type="NCBI Taxonomy" id="1123000"/>
    <lineage>
        <taxon>Bacteria</taxon>
        <taxon>Fusobacteriati</taxon>
        <taxon>Fusobacteriota</taxon>
        <taxon>Fusobacteriia</taxon>
        <taxon>Fusobacteriales</taxon>
        <taxon>Fusobacteriaceae</taxon>
        <taxon>Propionigenium</taxon>
    </lineage>
</organism>
<dbReference type="Pfam" id="PF00583">
    <property type="entry name" value="Acetyltransf_1"/>
    <property type="match status" value="1"/>
</dbReference>
<reference evidence="2" key="1">
    <citation type="submission" date="2022-12" db="EMBL/GenBank/DDBJ databases">
        <title>Reference genome sequencing for broad-spectrum identification of bacterial and archaeal isolates by mass spectrometry.</title>
        <authorList>
            <person name="Sekiguchi Y."/>
            <person name="Tourlousse D.M."/>
        </authorList>
    </citation>
    <scope>NUCLEOTIDE SEQUENCE</scope>
    <source>
        <strain evidence="2">10succ1</strain>
    </source>
</reference>
<dbReference type="CDD" id="cd04301">
    <property type="entry name" value="NAT_SF"/>
    <property type="match status" value="1"/>
</dbReference>
<dbReference type="GO" id="GO:0016747">
    <property type="term" value="F:acyltransferase activity, transferring groups other than amino-acyl groups"/>
    <property type="evidence" value="ECO:0007669"/>
    <property type="project" value="InterPro"/>
</dbReference>
<dbReference type="RefSeq" id="WP_281832295.1">
    <property type="nucleotide sequence ID" value="NZ_BSDY01000001.1"/>
</dbReference>
<keyword evidence="3" id="KW-1185">Reference proteome</keyword>
<dbReference type="Proteomes" id="UP001144471">
    <property type="component" value="Unassembled WGS sequence"/>
</dbReference>
<dbReference type="InterPro" id="IPR016181">
    <property type="entry name" value="Acyl_CoA_acyltransferase"/>
</dbReference>
<comment type="caution">
    <text evidence="2">The sequence shown here is derived from an EMBL/GenBank/DDBJ whole genome shotgun (WGS) entry which is preliminary data.</text>
</comment>
<accession>A0A9W6GG05</accession>
<dbReference type="Gene3D" id="3.40.630.30">
    <property type="match status" value="1"/>
</dbReference>
<gene>
    <name evidence="2" type="ORF">PM10SUCC1_00930</name>
</gene>
<dbReference type="PROSITE" id="PS51186">
    <property type="entry name" value="GNAT"/>
    <property type="match status" value="1"/>
</dbReference>
<dbReference type="InterPro" id="IPR000182">
    <property type="entry name" value="GNAT_dom"/>
</dbReference>
<protein>
    <recommendedName>
        <fullName evidence="1">N-acetyltransferase domain-containing protein</fullName>
    </recommendedName>
</protein>
<evidence type="ECO:0000313" key="2">
    <source>
        <dbReference type="EMBL" id="GLI54578.1"/>
    </source>
</evidence>
<evidence type="ECO:0000259" key="1">
    <source>
        <dbReference type="PROSITE" id="PS51186"/>
    </source>
</evidence>
<dbReference type="Gene3D" id="3.40.630.40">
    <property type="entry name" value="Zn-dependent exopeptidases"/>
    <property type="match status" value="1"/>
</dbReference>
<name>A0A9W6GG05_9FUSO</name>
<dbReference type="EMBL" id="BSDY01000001">
    <property type="protein sequence ID" value="GLI54578.1"/>
    <property type="molecule type" value="Genomic_DNA"/>
</dbReference>
<dbReference type="SUPFAM" id="SSF53187">
    <property type="entry name" value="Zn-dependent exopeptidases"/>
    <property type="match status" value="1"/>
</dbReference>
<sequence>MKRLTIKEILNKINLLEPFEGISKSGGFKISIKSYQPLICASLHSGCNFQEKLDYKVNLSSFQRWQEEEPYTDKFIWELPITISALDSRFEYDLNKEREDCINKKIWRRELSSCEEREALKKYDEFYEVIHFLVEKLEFLFDRVFFFDIHSYNYKRNTSNTLLPLFNIGTHSLGEKFRGERDYLLEAFKGVEIDCLENTTEENHELQEEGELARRINTTFKKTGLFSIGVKKVYCNENSGIYYQSITNSLKKAFNHLINDFIKNHSSNLSYNILDNFSDYTITDHEREVARGIAFLMQKNYIDSNRGEYSPEEINHLISNKREDVILGRLREAYIVYVSHGEKIVACGALMKKGDRLEAKMLNVDVKYRGMGLAQKICDIREDFARKTGYKRIYIESLKFQKTLKFHRKRGFYQVEAPRELKYSLYMCKDL</sequence>
<dbReference type="SUPFAM" id="SSF55729">
    <property type="entry name" value="Acyl-CoA N-acyltransferases (Nat)"/>
    <property type="match status" value="1"/>
</dbReference>
<evidence type="ECO:0000313" key="3">
    <source>
        <dbReference type="Proteomes" id="UP001144471"/>
    </source>
</evidence>